<evidence type="ECO:0000256" key="4">
    <source>
        <dbReference type="ARBA" id="ARBA00022825"/>
    </source>
</evidence>
<evidence type="ECO:0000256" key="2">
    <source>
        <dbReference type="ARBA" id="ARBA00022723"/>
    </source>
</evidence>
<protein>
    <recommendedName>
        <fullName evidence="8">Peptidase S53 domain-containing protein</fullName>
    </recommendedName>
</protein>
<dbReference type="SUPFAM" id="SSF54897">
    <property type="entry name" value="Protease propeptides/inhibitors"/>
    <property type="match status" value="1"/>
</dbReference>
<dbReference type="Proteomes" id="UP000180088">
    <property type="component" value="Unassembled WGS sequence"/>
</dbReference>
<dbReference type="Gene3D" id="3.40.50.200">
    <property type="entry name" value="Peptidase S8/S53 domain"/>
    <property type="match status" value="1"/>
</dbReference>
<dbReference type="SUPFAM" id="SSF52743">
    <property type="entry name" value="Subtilisin-like"/>
    <property type="match status" value="1"/>
</dbReference>
<dbReference type="PANTHER" id="PTHR14218:SF15">
    <property type="entry name" value="TRIPEPTIDYL-PEPTIDASE 1"/>
    <property type="match status" value="1"/>
</dbReference>
<feature type="binding site" evidence="7">
    <location>
        <position position="453"/>
    </location>
    <ligand>
        <name>Ca(2+)</name>
        <dbReference type="ChEBI" id="CHEBI:29108"/>
    </ligand>
</feature>
<dbReference type="InterPro" id="IPR015366">
    <property type="entry name" value="S53_propep"/>
</dbReference>
<dbReference type="STRING" id="1903179.BI347_15290"/>
<proteinExistence type="predicted"/>
<comment type="cofactor">
    <cofactor evidence="7">
        <name>Ca(2+)</name>
        <dbReference type="ChEBI" id="CHEBI:29108"/>
    </cofactor>
    <text evidence="7">Binds 1 Ca(2+) ion per subunit.</text>
</comment>
<dbReference type="PROSITE" id="PS00138">
    <property type="entry name" value="SUBTILASE_SER"/>
    <property type="match status" value="1"/>
</dbReference>
<feature type="binding site" evidence="7">
    <location>
        <position position="468"/>
    </location>
    <ligand>
        <name>Ca(2+)</name>
        <dbReference type="ChEBI" id="CHEBI:29108"/>
    </ligand>
</feature>
<evidence type="ECO:0000313" key="9">
    <source>
        <dbReference type="EMBL" id="OHX15080.1"/>
    </source>
</evidence>
<keyword evidence="4 7" id="KW-0720">Serine protease</keyword>
<organism evidence="9">
    <name type="scientific">Chromobacterium sphagni</name>
    <dbReference type="NCBI Taxonomy" id="1903179"/>
    <lineage>
        <taxon>Bacteria</taxon>
        <taxon>Pseudomonadati</taxon>
        <taxon>Pseudomonadota</taxon>
        <taxon>Betaproteobacteria</taxon>
        <taxon>Neisseriales</taxon>
        <taxon>Chromobacteriaceae</taxon>
        <taxon>Chromobacterium</taxon>
    </lineage>
</organism>
<dbReference type="EMBL" id="MKCT01000012">
    <property type="protein sequence ID" value="OHX20762.1"/>
    <property type="molecule type" value="Genomic_DNA"/>
</dbReference>
<feature type="binding site" evidence="7">
    <location>
        <position position="466"/>
    </location>
    <ligand>
        <name>Ca(2+)</name>
        <dbReference type="ChEBI" id="CHEBI:29108"/>
    </ligand>
</feature>
<comment type="caution">
    <text evidence="9">The sequence shown here is derived from an EMBL/GenBank/DDBJ whole genome shotgun (WGS) entry which is preliminary data.</text>
</comment>
<dbReference type="GO" id="GO:0046872">
    <property type="term" value="F:metal ion binding"/>
    <property type="evidence" value="ECO:0007669"/>
    <property type="project" value="UniProtKB-UniRule"/>
</dbReference>
<dbReference type="PANTHER" id="PTHR14218">
    <property type="entry name" value="PROTEASE S8 TRIPEPTIDYL PEPTIDASE I CLN2"/>
    <property type="match status" value="1"/>
</dbReference>
<feature type="domain" description="Peptidase S53" evidence="8">
    <location>
        <begin position="150"/>
        <end position="488"/>
    </location>
</feature>
<keyword evidence="3 7" id="KW-0378">Hydrolase</keyword>
<evidence type="ECO:0000256" key="5">
    <source>
        <dbReference type="ARBA" id="ARBA00022837"/>
    </source>
</evidence>
<keyword evidence="1 7" id="KW-0645">Protease</keyword>
<dbReference type="CDD" id="cd04056">
    <property type="entry name" value="Peptidases_S53"/>
    <property type="match status" value="1"/>
</dbReference>
<name>A0A1S1X6J7_9NEIS</name>
<feature type="active site" description="Charge relay system" evidence="7">
    <location>
        <position position="223"/>
    </location>
</feature>
<evidence type="ECO:0000256" key="3">
    <source>
        <dbReference type="ARBA" id="ARBA00022801"/>
    </source>
</evidence>
<dbReference type="GO" id="GO:0008240">
    <property type="term" value="F:tripeptidyl-peptidase activity"/>
    <property type="evidence" value="ECO:0007669"/>
    <property type="project" value="TreeGrafter"/>
</dbReference>
<dbReference type="Pfam" id="PF09286">
    <property type="entry name" value="Pro-kuma_activ"/>
    <property type="match status" value="1"/>
</dbReference>
<evidence type="ECO:0000313" key="10">
    <source>
        <dbReference type="EMBL" id="OHX20762.1"/>
    </source>
</evidence>
<dbReference type="InterPro" id="IPR030400">
    <property type="entry name" value="Sedolisin_dom"/>
</dbReference>
<evidence type="ECO:0000256" key="7">
    <source>
        <dbReference type="PROSITE-ProRule" id="PRU01032"/>
    </source>
</evidence>
<dbReference type="CDD" id="cd11377">
    <property type="entry name" value="Pro-peptidase_S53"/>
    <property type="match status" value="1"/>
</dbReference>
<dbReference type="PROSITE" id="PS51695">
    <property type="entry name" value="SEDOLISIN"/>
    <property type="match status" value="1"/>
</dbReference>
<evidence type="ECO:0000256" key="6">
    <source>
        <dbReference type="ARBA" id="ARBA00023145"/>
    </source>
</evidence>
<feature type="active site" description="Charge relay system" evidence="7">
    <location>
        <position position="219"/>
    </location>
</feature>
<keyword evidence="2 7" id="KW-0479">Metal-binding</keyword>
<sequence>MANGELVHIAVSLAVRNKAGLDSLTSSILSGQGQPISDAQFMAQYAPSASQVQQVVSHLQQNGFRNISVSPNNLLITADGSAATVYSAFQTKLHRYSVNGRQAVANVAAAQVPASLASIVLAVHGLQNVHQFHTAFHAQAVAKTSVGVMAHKPADFASIYNAASLPAAKNSVAGIIAEGNLNQTVADLGSFARSAGFAAPSIAIVNAGAPSGDTSGIIEWNLDSQTILAASGGALKQLQFYVAPSMSNADIAAAINAAVTANSAKVVNVSLGECELSAQYSGMTASVDQMLQAAVAHGQTFSVSSGDAGSYECGGGTAYQSYPAVSPYVIAVGGTTLTTSGNTVYSSEKTWSGGGGGASYTEAAPAWQTSAGVLTTNKTRRGVPDIAFDADPNSGELVLVAGSTYQVGGTSLAAPLFTGFWNRIQSANGNKLTSPATAIYKYFKANPSLYHDVASGSNGAYKAANGWDYTTGWGSLNVASLNNFIGKTAGF</sequence>
<feature type="active site" description="Charge relay system" evidence="7">
    <location>
        <position position="411"/>
    </location>
</feature>
<evidence type="ECO:0000313" key="11">
    <source>
        <dbReference type="Proteomes" id="UP000180280"/>
    </source>
</evidence>
<dbReference type="GO" id="GO:0006508">
    <property type="term" value="P:proteolysis"/>
    <property type="evidence" value="ECO:0007669"/>
    <property type="project" value="UniProtKB-KW"/>
</dbReference>
<dbReference type="InterPro" id="IPR023828">
    <property type="entry name" value="Peptidase_S8_Ser-AS"/>
</dbReference>
<dbReference type="Proteomes" id="UP000180280">
    <property type="component" value="Unassembled WGS sequence"/>
</dbReference>
<evidence type="ECO:0000256" key="1">
    <source>
        <dbReference type="ARBA" id="ARBA00022670"/>
    </source>
</evidence>
<dbReference type="InterPro" id="IPR050819">
    <property type="entry name" value="Tripeptidyl-peptidase_I"/>
</dbReference>
<gene>
    <name evidence="10" type="ORF">BI344_14210</name>
    <name evidence="9" type="ORF">BI347_15290</name>
</gene>
<accession>A0A1S1X6J7</accession>
<dbReference type="AlphaFoldDB" id="A0A1S1X6J7"/>
<evidence type="ECO:0000259" key="8">
    <source>
        <dbReference type="PROSITE" id="PS51695"/>
    </source>
</evidence>
<keyword evidence="5 7" id="KW-0106">Calcium</keyword>
<dbReference type="InterPro" id="IPR036852">
    <property type="entry name" value="Peptidase_S8/S53_dom_sf"/>
</dbReference>
<feature type="binding site" evidence="7">
    <location>
        <position position="452"/>
    </location>
    <ligand>
        <name>Ca(2+)</name>
        <dbReference type="ChEBI" id="CHEBI:29108"/>
    </ligand>
</feature>
<keyword evidence="6" id="KW-0865">Zymogen</keyword>
<dbReference type="GO" id="GO:0004252">
    <property type="term" value="F:serine-type endopeptidase activity"/>
    <property type="evidence" value="ECO:0007669"/>
    <property type="project" value="UniProtKB-UniRule"/>
</dbReference>
<keyword evidence="11" id="KW-1185">Reference proteome</keyword>
<dbReference type="SMART" id="SM00944">
    <property type="entry name" value="Pro-kuma_activ"/>
    <property type="match status" value="1"/>
</dbReference>
<reference evidence="9 11" key="1">
    <citation type="submission" date="2016-09" db="EMBL/GenBank/DDBJ databases">
        <title>Chromobacterium muskegensis sp. nov., an insecticidal bacterium isolated from Sphagnum bogs.</title>
        <authorList>
            <person name="Sparks M.E."/>
            <person name="Blackburn M.B."/>
            <person name="Gundersen-Rindal D.E."/>
            <person name="Mitchell A."/>
            <person name="Farrar R."/>
            <person name="Kuhar D."/>
        </authorList>
    </citation>
    <scope>NUCLEOTIDE SEQUENCE [LARGE SCALE GENOMIC DNA]</scope>
    <source>
        <strain evidence="10 11">14B-1</strain>
        <strain evidence="9">37-2</strain>
    </source>
</reference>
<dbReference type="EMBL" id="MKCS01000001">
    <property type="protein sequence ID" value="OHX15080.1"/>
    <property type="molecule type" value="Genomic_DNA"/>
</dbReference>